<evidence type="ECO:0000313" key="2">
    <source>
        <dbReference type="EMBL" id="SET51717.1"/>
    </source>
</evidence>
<keyword evidence="3" id="KW-1185">Reference proteome</keyword>
<organism evidence="2 3">
    <name type="scientific">Nitrosomonas marina</name>
    <dbReference type="NCBI Taxonomy" id="917"/>
    <lineage>
        <taxon>Bacteria</taxon>
        <taxon>Pseudomonadati</taxon>
        <taxon>Pseudomonadota</taxon>
        <taxon>Betaproteobacteria</taxon>
        <taxon>Nitrosomonadales</taxon>
        <taxon>Nitrosomonadaceae</taxon>
        <taxon>Nitrosomonas</taxon>
    </lineage>
</organism>
<gene>
    <name evidence="2" type="ORF">SAMN05216326_13218</name>
</gene>
<reference evidence="3" key="1">
    <citation type="submission" date="2016-10" db="EMBL/GenBank/DDBJ databases">
        <authorList>
            <person name="Varghese N."/>
            <person name="Submissions S."/>
        </authorList>
    </citation>
    <scope>NUCLEOTIDE SEQUENCE [LARGE SCALE GENOMIC DNA]</scope>
    <source>
        <strain evidence="3">Nm71</strain>
    </source>
</reference>
<dbReference type="InterPro" id="IPR007048">
    <property type="entry name" value="IraD/Gp25-like"/>
</dbReference>
<accession>A0A1I0F144</accession>
<protein>
    <recommendedName>
        <fullName evidence="1">IraD/Gp25-like domain-containing protein</fullName>
    </recommendedName>
</protein>
<name>A0A1I0F144_9PROT</name>
<dbReference type="SUPFAM" id="SSF160719">
    <property type="entry name" value="gpW/gp25-like"/>
    <property type="match status" value="1"/>
</dbReference>
<dbReference type="Gene3D" id="3.10.450.40">
    <property type="match status" value="1"/>
</dbReference>
<dbReference type="RefSeq" id="WP_218142983.1">
    <property type="nucleotide sequence ID" value="NZ_FOIA01000032.1"/>
</dbReference>
<dbReference type="EMBL" id="FOIA01000032">
    <property type="protein sequence ID" value="SET51717.1"/>
    <property type="molecule type" value="Genomic_DNA"/>
</dbReference>
<sequence>MLQEKRSFAFPMNVNHVGRITSRGGNEAIRNKIIQVLFTAPGERVNQPEFGCGLFNLVFEPNSTVLSAAMQFTIGQALSRWLGDEIITNSVSINPDNNFINIEILYTNKEDLQQQATRIQFK</sequence>
<dbReference type="Proteomes" id="UP000199345">
    <property type="component" value="Unassembled WGS sequence"/>
</dbReference>
<dbReference type="Pfam" id="PF04965">
    <property type="entry name" value="GPW_gp25"/>
    <property type="match status" value="1"/>
</dbReference>
<evidence type="ECO:0000259" key="1">
    <source>
        <dbReference type="Pfam" id="PF04965"/>
    </source>
</evidence>
<evidence type="ECO:0000313" key="3">
    <source>
        <dbReference type="Proteomes" id="UP000199345"/>
    </source>
</evidence>
<feature type="domain" description="IraD/Gp25-like" evidence="1">
    <location>
        <begin position="25"/>
        <end position="107"/>
    </location>
</feature>
<proteinExistence type="predicted"/>
<dbReference type="AlphaFoldDB" id="A0A1I0F144"/>